<dbReference type="Proteomes" id="UP000001194">
    <property type="component" value="Unassembled WGS sequence"/>
</dbReference>
<dbReference type="KEGG" id="lbc:LACBIDRAFT_303126"/>
<dbReference type="OrthoDB" id="2154985at2759"/>
<name>B0DIZ6_LACBS</name>
<sequence>MSYAIVFSLLPKTFKDSSAFLGSSTIESWRCAHFCLTLFMVCLRGVKLYHVFFEYILSLVLMMYHGGVLLISGYQADNARILK</sequence>
<keyword evidence="1" id="KW-0812">Transmembrane</keyword>
<reference evidence="2 3" key="1">
    <citation type="journal article" date="2008" name="Nature">
        <title>The genome of Laccaria bicolor provides insights into mycorrhizal symbiosis.</title>
        <authorList>
            <person name="Martin F."/>
            <person name="Aerts A."/>
            <person name="Ahren D."/>
            <person name="Brun A."/>
            <person name="Danchin E.G.J."/>
            <person name="Duchaussoy F."/>
            <person name="Gibon J."/>
            <person name="Kohler A."/>
            <person name="Lindquist E."/>
            <person name="Pereda V."/>
            <person name="Salamov A."/>
            <person name="Shapiro H.J."/>
            <person name="Wuyts J."/>
            <person name="Blaudez D."/>
            <person name="Buee M."/>
            <person name="Brokstein P."/>
            <person name="Canbaeck B."/>
            <person name="Cohen D."/>
            <person name="Courty P.E."/>
            <person name="Coutinho P.M."/>
            <person name="Delaruelle C."/>
            <person name="Detter J.C."/>
            <person name="Deveau A."/>
            <person name="DiFazio S."/>
            <person name="Duplessis S."/>
            <person name="Fraissinet-Tachet L."/>
            <person name="Lucic E."/>
            <person name="Frey-Klett P."/>
            <person name="Fourrey C."/>
            <person name="Feussner I."/>
            <person name="Gay G."/>
            <person name="Grimwood J."/>
            <person name="Hoegger P.J."/>
            <person name="Jain P."/>
            <person name="Kilaru S."/>
            <person name="Labbe J."/>
            <person name="Lin Y.C."/>
            <person name="Legue V."/>
            <person name="Le Tacon F."/>
            <person name="Marmeisse R."/>
            <person name="Melayah D."/>
            <person name="Montanini B."/>
            <person name="Muratet M."/>
            <person name="Nehls U."/>
            <person name="Niculita-Hirzel H."/>
            <person name="Oudot-Le Secq M.P."/>
            <person name="Peter M."/>
            <person name="Quesneville H."/>
            <person name="Rajashekar B."/>
            <person name="Reich M."/>
            <person name="Rouhier N."/>
            <person name="Schmutz J."/>
            <person name="Yin T."/>
            <person name="Chalot M."/>
            <person name="Henrissat B."/>
            <person name="Kuees U."/>
            <person name="Lucas S."/>
            <person name="Van de Peer Y."/>
            <person name="Podila G.K."/>
            <person name="Polle A."/>
            <person name="Pukkila P.J."/>
            <person name="Richardson P.M."/>
            <person name="Rouze P."/>
            <person name="Sanders I.R."/>
            <person name="Stajich J.E."/>
            <person name="Tunlid A."/>
            <person name="Tuskan G."/>
            <person name="Grigoriev I.V."/>
        </authorList>
    </citation>
    <scope>NUCLEOTIDE SEQUENCE [LARGE SCALE GENOMIC DNA]</scope>
    <source>
        <strain evidence="3">S238N-H82 / ATCC MYA-4686</strain>
    </source>
</reference>
<dbReference type="HOGENOM" id="CLU_2542955_0_0_1"/>
<keyword evidence="3" id="KW-1185">Reference proteome</keyword>
<evidence type="ECO:0000313" key="3">
    <source>
        <dbReference type="Proteomes" id="UP000001194"/>
    </source>
</evidence>
<feature type="transmembrane region" description="Helical" evidence="1">
    <location>
        <begin position="55"/>
        <end position="74"/>
    </location>
</feature>
<proteinExistence type="predicted"/>
<protein>
    <submittedName>
        <fullName evidence="2">Predicted protein</fullName>
    </submittedName>
</protein>
<dbReference type="EMBL" id="DS547113">
    <property type="protein sequence ID" value="EDR05318.1"/>
    <property type="molecule type" value="Genomic_DNA"/>
</dbReference>
<organism evidence="3">
    <name type="scientific">Laccaria bicolor (strain S238N-H82 / ATCC MYA-4686)</name>
    <name type="common">Bicoloured deceiver</name>
    <name type="synonym">Laccaria laccata var. bicolor</name>
    <dbReference type="NCBI Taxonomy" id="486041"/>
    <lineage>
        <taxon>Eukaryota</taxon>
        <taxon>Fungi</taxon>
        <taxon>Dikarya</taxon>
        <taxon>Basidiomycota</taxon>
        <taxon>Agaricomycotina</taxon>
        <taxon>Agaricomycetes</taxon>
        <taxon>Agaricomycetidae</taxon>
        <taxon>Agaricales</taxon>
        <taxon>Agaricineae</taxon>
        <taxon>Hydnangiaceae</taxon>
        <taxon>Laccaria</taxon>
    </lineage>
</organism>
<keyword evidence="1" id="KW-0472">Membrane</keyword>
<dbReference type="GeneID" id="6079504"/>
<dbReference type="InParanoid" id="B0DIZ6"/>
<evidence type="ECO:0000256" key="1">
    <source>
        <dbReference type="SAM" id="Phobius"/>
    </source>
</evidence>
<keyword evidence="1" id="KW-1133">Transmembrane helix</keyword>
<gene>
    <name evidence="2" type="ORF">LACBIDRAFT_303126</name>
</gene>
<evidence type="ECO:0000313" key="2">
    <source>
        <dbReference type="EMBL" id="EDR05318.1"/>
    </source>
</evidence>
<dbReference type="AlphaFoldDB" id="B0DIZ6"/>
<dbReference type="RefSeq" id="XP_001883876.1">
    <property type="nucleotide sequence ID" value="XM_001883841.1"/>
</dbReference>
<accession>B0DIZ6</accession>